<keyword evidence="2" id="KW-0732">Signal</keyword>
<sequence length="331" mass="35401">MHRLLFRRSGLLTAAVAVLLAAACSRGEPGPGTTSVEPFTAAVTITNCSLAQSFDAPPQRIVSMNDHVTEVLIEMGVGDRIVGTGYGDATPLPPFAEEFAKIPHRSKEYPTREQLLDLEPDLVVGGMRSAFDEKEGRSREFLADQGIPTFLFSEYCGQGFPDIALLRDDFTQLGEVLAVPDRARAISDRVTSGLQSVRATLAGSTAVPVFFYDSGEDVPLTVGGVGIGQLIADHAGAANIFSEGQKPFSTATWEVVGERSPEVIVVLDYGATSAQHKIDFLTAHPIMSATPAVKAGRFVVVPLDDFFESPRLVRSVETIARAVHPGAFSAR</sequence>
<dbReference type="PANTHER" id="PTHR30535">
    <property type="entry name" value="VITAMIN B12-BINDING PROTEIN"/>
    <property type="match status" value="1"/>
</dbReference>
<reference evidence="4" key="1">
    <citation type="submission" date="2023-10" db="EMBL/GenBank/DDBJ databases">
        <title>Development of a sustainable strategy for remediation of hydrocarbon-contaminated territories based on the waste exchange concept.</title>
        <authorList>
            <person name="Krivoruchko A."/>
        </authorList>
    </citation>
    <scope>NUCLEOTIDE SEQUENCE</scope>
    <source>
        <strain evidence="4">IEGM 68</strain>
    </source>
</reference>
<comment type="similarity">
    <text evidence="1">Belongs to the bacterial solute-binding protein 8 family.</text>
</comment>
<dbReference type="InterPro" id="IPR050902">
    <property type="entry name" value="ABC_Transporter_SBP"/>
</dbReference>
<evidence type="ECO:0000256" key="2">
    <source>
        <dbReference type="SAM" id="SignalP"/>
    </source>
</evidence>
<dbReference type="PANTHER" id="PTHR30535:SF7">
    <property type="entry name" value="IRON(III) DICITRATE-BINDING PROTEIN"/>
    <property type="match status" value="1"/>
</dbReference>
<feature type="domain" description="Fe/B12 periplasmic-binding" evidence="3">
    <location>
        <begin position="60"/>
        <end position="331"/>
    </location>
</feature>
<dbReference type="Pfam" id="PF01497">
    <property type="entry name" value="Peripla_BP_2"/>
    <property type="match status" value="1"/>
</dbReference>
<evidence type="ECO:0000259" key="3">
    <source>
        <dbReference type="PROSITE" id="PS50983"/>
    </source>
</evidence>
<feature type="chain" id="PRO_5042273143" evidence="2">
    <location>
        <begin position="24"/>
        <end position="331"/>
    </location>
</feature>
<protein>
    <submittedName>
        <fullName evidence="4">ABC transporter substrate-binding protein</fullName>
    </submittedName>
</protein>
<dbReference type="InterPro" id="IPR002491">
    <property type="entry name" value="ABC_transptr_periplasmic_BD"/>
</dbReference>
<gene>
    <name evidence="4" type="ORF">R4315_01575</name>
</gene>
<organism evidence="4 5">
    <name type="scientific">Rhodococcus oxybenzonivorans</name>
    <dbReference type="NCBI Taxonomy" id="1990687"/>
    <lineage>
        <taxon>Bacteria</taxon>
        <taxon>Bacillati</taxon>
        <taxon>Actinomycetota</taxon>
        <taxon>Actinomycetes</taxon>
        <taxon>Mycobacteriales</taxon>
        <taxon>Nocardiaceae</taxon>
        <taxon>Rhodococcus</taxon>
    </lineage>
</organism>
<dbReference type="AlphaFoldDB" id="A0AAE4UUN2"/>
<name>A0AAE4UUN2_9NOCA</name>
<evidence type="ECO:0000313" key="4">
    <source>
        <dbReference type="EMBL" id="MDV7263250.1"/>
    </source>
</evidence>
<dbReference type="EMBL" id="JAWLUP010000002">
    <property type="protein sequence ID" value="MDV7263250.1"/>
    <property type="molecule type" value="Genomic_DNA"/>
</dbReference>
<dbReference type="PROSITE" id="PS50983">
    <property type="entry name" value="FE_B12_PBP"/>
    <property type="match status" value="1"/>
</dbReference>
<dbReference type="RefSeq" id="WP_317746899.1">
    <property type="nucleotide sequence ID" value="NZ_JAWLUP010000002.1"/>
</dbReference>
<evidence type="ECO:0000256" key="1">
    <source>
        <dbReference type="ARBA" id="ARBA00008814"/>
    </source>
</evidence>
<dbReference type="Proteomes" id="UP001185863">
    <property type="component" value="Unassembled WGS sequence"/>
</dbReference>
<accession>A0AAE4UUN2</accession>
<dbReference type="PROSITE" id="PS51257">
    <property type="entry name" value="PROKAR_LIPOPROTEIN"/>
    <property type="match status" value="1"/>
</dbReference>
<comment type="caution">
    <text evidence="4">The sequence shown here is derived from an EMBL/GenBank/DDBJ whole genome shotgun (WGS) entry which is preliminary data.</text>
</comment>
<proteinExistence type="inferred from homology"/>
<dbReference type="SUPFAM" id="SSF53807">
    <property type="entry name" value="Helical backbone' metal receptor"/>
    <property type="match status" value="1"/>
</dbReference>
<dbReference type="Gene3D" id="3.40.50.1980">
    <property type="entry name" value="Nitrogenase molybdenum iron protein domain"/>
    <property type="match status" value="2"/>
</dbReference>
<feature type="signal peptide" evidence="2">
    <location>
        <begin position="1"/>
        <end position="23"/>
    </location>
</feature>
<evidence type="ECO:0000313" key="5">
    <source>
        <dbReference type="Proteomes" id="UP001185863"/>
    </source>
</evidence>